<reference evidence="2 3" key="1">
    <citation type="journal article" date="2020" name="ISME J.">
        <title>Uncovering the hidden diversity of litter-decomposition mechanisms in mushroom-forming fungi.</title>
        <authorList>
            <person name="Floudas D."/>
            <person name="Bentzer J."/>
            <person name="Ahren D."/>
            <person name="Johansson T."/>
            <person name="Persson P."/>
            <person name="Tunlid A."/>
        </authorList>
    </citation>
    <scope>NUCLEOTIDE SEQUENCE [LARGE SCALE GENOMIC DNA]</scope>
    <source>
        <strain evidence="2 3">CBS 175.51</strain>
    </source>
</reference>
<feature type="compositionally biased region" description="Low complexity" evidence="1">
    <location>
        <begin position="31"/>
        <end position="43"/>
    </location>
</feature>
<feature type="region of interest" description="Disordered" evidence="1">
    <location>
        <begin position="275"/>
        <end position="360"/>
    </location>
</feature>
<organism evidence="2 3">
    <name type="scientific">Ephemerocybe angulata</name>
    <dbReference type="NCBI Taxonomy" id="980116"/>
    <lineage>
        <taxon>Eukaryota</taxon>
        <taxon>Fungi</taxon>
        <taxon>Dikarya</taxon>
        <taxon>Basidiomycota</taxon>
        <taxon>Agaricomycotina</taxon>
        <taxon>Agaricomycetes</taxon>
        <taxon>Agaricomycetidae</taxon>
        <taxon>Agaricales</taxon>
        <taxon>Agaricineae</taxon>
        <taxon>Psathyrellaceae</taxon>
        <taxon>Ephemerocybe</taxon>
    </lineage>
</organism>
<evidence type="ECO:0000256" key="1">
    <source>
        <dbReference type="SAM" id="MobiDB-lite"/>
    </source>
</evidence>
<protein>
    <submittedName>
        <fullName evidence="2">Uncharacterized protein</fullName>
    </submittedName>
</protein>
<name>A0A8H5B3G5_9AGAR</name>
<comment type="caution">
    <text evidence="2">The sequence shown here is derived from an EMBL/GenBank/DDBJ whole genome shotgun (WGS) entry which is preliminary data.</text>
</comment>
<feature type="compositionally biased region" description="Basic and acidic residues" evidence="1">
    <location>
        <begin position="495"/>
        <end position="504"/>
    </location>
</feature>
<feature type="compositionally biased region" description="Pro residues" evidence="1">
    <location>
        <begin position="118"/>
        <end position="127"/>
    </location>
</feature>
<feature type="compositionally biased region" description="Polar residues" evidence="1">
    <location>
        <begin position="311"/>
        <end position="337"/>
    </location>
</feature>
<dbReference type="OrthoDB" id="10045710at2759"/>
<dbReference type="Proteomes" id="UP000541558">
    <property type="component" value="Unassembled WGS sequence"/>
</dbReference>
<accession>A0A8H5B3G5</accession>
<feature type="region of interest" description="Disordered" evidence="1">
    <location>
        <begin position="652"/>
        <end position="676"/>
    </location>
</feature>
<dbReference type="EMBL" id="JAACJK010000220">
    <property type="protein sequence ID" value="KAF5315939.1"/>
    <property type="molecule type" value="Genomic_DNA"/>
</dbReference>
<evidence type="ECO:0000313" key="3">
    <source>
        <dbReference type="Proteomes" id="UP000541558"/>
    </source>
</evidence>
<proteinExistence type="predicted"/>
<feature type="compositionally biased region" description="Pro residues" evidence="1">
    <location>
        <begin position="48"/>
        <end position="66"/>
    </location>
</feature>
<feature type="region of interest" description="Disordered" evidence="1">
    <location>
        <begin position="16"/>
        <end position="72"/>
    </location>
</feature>
<sequence length="774" mass="80962">MPALQSRIAAFESLAGGATSHRKLNADDDPSSPSLIDSPLSAATAAKLPPPVVLTPSKPSPSPSPPNLGRKTSLIDLNDWMLDDDKRKSSTGASQGLLINLNSSSPPKVKMPVSPSGKPAPPLPPRKPSYTSLKSAASSSSTQSANPPQAFLYPPRPRPDGGMPLTVNTMELLNGGGSNSRHTQGSSISSFHSVSLSSDTDPSTPGSIANFIATYPIDSTDPLGESFEDVSASSISPATERMITLDFDKARVLAANRSNRSSTQTILLPSAALLSPQSSAPPKLPQRPSPPNSARNSARSPPPLPSRSASQMTSGASTPRSTPASPVSTPVATSMIPTTYAVRRAPPPPPSRASYASNSDRSSIQSTFSLSSSGHSHASRVTAFNGASGSLNALTAAARTKRPTPVPLAARRRYEKVFTANVIQRRKAVAEQQDNQKKAQENGSRGLLSPENIAGASPTSKRGRRAAGWRGLSVDLITGDPESVAAQLNAASAGQKDKGKARDDSDSDSEEEEDLVKVRSKLFKKQGEGKEKEEVGKEERLEGVVIKVIWKQSGLEKRRLAEIWYIGLAPALFTTSNKFFRNECDPTQSGSLDIEGFVKGMWRIDEELRRAQTQLLKSATGPGGFLGTRNSSANSSRTSLLSSKHSSIASVASGRPASLSRQSSVASQQSTTLGSRSAAYQKLTGTNAPSITNTPPPPSSYNAYNSKTPVLAYRGGGYNGNTPYGAGYSGYGAGGGSGGGGGFNMKKMINDGAAGIGSLNVTMPSAVRNILRGS</sequence>
<gene>
    <name evidence="2" type="ORF">D9611_004794</name>
</gene>
<feature type="region of interest" description="Disordered" evidence="1">
    <location>
        <begin position="490"/>
        <end position="516"/>
    </location>
</feature>
<dbReference type="AlphaFoldDB" id="A0A8H5B3G5"/>
<feature type="region of interest" description="Disordered" evidence="1">
    <location>
        <begin position="619"/>
        <end position="639"/>
    </location>
</feature>
<keyword evidence="3" id="KW-1185">Reference proteome</keyword>
<feature type="compositionally biased region" description="Low complexity" evidence="1">
    <location>
        <begin position="128"/>
        <end position="145"/>
    </location>
</feature>
<feature type="compositionally biased region" description="Pro residues" evidence="1">
    <location>
        <begin position="282"/>
        <end position="291"/>
    </location>
</feature>
<feature type="compositionally biased region" description="Low complexity" evidence="1">
    <location>
        <begin position="103"/>
        <end position="117"/>
    </location>
</feature>
<evidence type="ECO:0000313" key="2">
    <source>
        <dbReference type="EMBL" id="KAF5315939.1"/>
    </source>
</evidence>
<feature type="compositionally biased region" description="Acidic residues" evidence="1">
    <location>
        <begin position="505"/>
        <end position="514"/>
    </location>
</feature>
<feature type="compositionally biased region" description="Low complexity" evidence="1">
    <location>
        <begin position="186"/>
        <end position="198"/>
    </location>
</feature>
<feature type="region of interest" description="Disordered" evidence="1">
    <location>
        <begin position="428"/>
        <end position="467"/>
    </location>
</feature>
<dbReference type="Gene3D" id="1.10.238.10">
    <property type="entry name" value="EF-hand"/>
    <property type="match status" value="1"/>
</dbReference>
<feature type="compositionally biased region" description="Polar residues" evidence="1">
    <location>
        <begin position="659"/>
        <end position="675"/>
    </location>
</feature>
<feature type="region of interest" description="Disordered" evidence="1">
    <location>
        <begin position="84"/>
        <end position="203"/>
    </location>
</feature>